<dbReference type="RefSeq" id="WP_237874451.1">
    <property type="nucleotide sequence ID" value="NZ_JAKLTR010000011.1"/>
</dbReference>
<protein>
    <submittedName>
        <fullName evidence="1">LamG domain-containing protein</fullName>
    </submittedName>
</protein>
<organism evidence="1 2">
    <name type="scientific">Terrimonas ginsenosidimutans</name>
    <dbReference type="NCBI Taxonomy" id="2908004"/>
    <lineage>
        <taxon>Bacteria</taxon>
        <taxon>Pseudomonadati</taxon>
        <taxon>Bacteroidota</taxon>
        <taxon>Chitinophagia</taxon>
        <taxon>Chitinophagales</taxon>
        <taxon>Chitinophagaceae</taxon>
        <taxon>Terrimonas</taxon>
    </lineage>
</organism>
<sequence length="307" mass="33124">MKQQQYKKILLCTGIAASMSLFSCKKDGNPNNLPGVDPGDYEGTIDGFSSSDEIFPGNLVAYWPFDNSLNETKTGTAPAEKANESFITTGVKGAALKLAGGYLYFPTNFPAFKTGVFKSFAISAWVQILNNGSKRTMLFQLARPNTFVGNINFHLNTQSFPATNTAELKINPTFATVGGGTQDNINTKRDNPGDANYFPYITPAIGADKWVHLVINYNGTNGIFDIWANGIRAGAFFSRGTGNNLFNSYEPNEVIIGGNYNVIPGKSVNADVSVGAMTGSIDELRVFNINLPDAHIKALYALGKANK</sequence>
<evidence type="ECO:0000313" key="1">
    <source>
        <dbReference type="EMBL" id="MCG2615922.1"/>
    </source>
</evidence>
<keyword evidence="2" id="KW-1185">Reference proteome</keyword>
<dbReference type="InterPro" id="IPR013320">
    <property type="entry name" value="ConA-like_dom_sf"/>
</dbReference>
<dbReference type="PROSITE" id="PS51257">
    <property type="entry name" value="PROKAR_LIPOPROTEIN"/>
    <property type="match status" value="1"/>
</dbReference>
<dbReference type="Gene3D" id="2.60.120.200">
    <property type="match status" value="1"/>
</dbReference>
<dbReference type="EMBL" id="JAKLTR010000011">
    <property type="protein sequence ID" value="MCG2615922.1"/>
    <property type="molecule type" value="Genomic_DNA"/>
</dbReference>
<gene>
    <name evidence="1" type="ORF">LZZ85_16620</name>
</gene>
<name>A0ABS9KUA1_9BACT</name>
<comment type="caution">
    <text evidence="1">The sequence shown here is derived from an EMBL/GenBank/DDBJ whole genome shotgun (WGS) entry which is preliminary data.</text>
</comment>
<accession>A0ABS9KUA1</accession>
<proteinExistence type="predicted"/>
<dbReference type="SUPFAM" id="SSF49899">
    <property type="entry name" value="Concanavalin A-like lectins/glucanases"/>
    <property type="match status" value="1"/>
</dbReference>
<dbReference type="Pfam" id="PF13385">
    <property type="entry name" value="Laminin_G_3"/>
    <property type="match status" value="1"/>
</dbReference>
<reference evidence="1" key="1">
    <citation type="submission" date="2022-01" db="EMBL/GenBank/DDBJ databases">
        <authorList>
            <person name="Jo J.-H."/>
            <person name="Im W.-T."/>
        </authorList>
    </citation>
    <scope>NUCLEOTIDE SEQUENCE</scope>
    <source>
        <strain evidence="1">NA20</strain>
    </source>
</reference>
<evidence type="ECO:0000313" key="2">
    <source>
        <dbReference type="Proteomes" id="UP001165367"/>
    </source>
</evidence>
<dbReference type="Proteomes" id="UP001165367">
    <property type="component" value="Unassembled WGS sequence"/>
</dbReference>